<gene>
    <name evidence="1" type="ORF">SAMN02745168_2414</name>
</gene>
<dbReference type="AlphaFoldDB" id="A0A1W2BW76"/>
<dbReference type="EMBL" id="FWXW01000006">
    <property type="protein sequence ID" value="SMC76852.1"/>
    <property type="molecule type" value="Genomic_DNA"/>
</dbReference>
<accession>A0A1W2BW76</accession>
<evidence type="ECO:0000313" key="2">
    <source>
        <dbReference type="Proteomes" id="UP000192790"/>
    </source>
</evidence>
<reference evidence="1 2" key="1">
    <citation type="submission" date="2017-04" db="EMBL/GenBank/DDBJ databases">
        <authorList>
            <person name="Afonso C.L."/>
            <person name="Miller P.J."/>
            <person name="Scott M.A."/>
            <person name="Spackman E."/>
            <person name="Goraichik I."/>
            <person name="Dimitrov K.M."/>
            <person name="Suarez D.L."/>
            <person name="Swayne D.E."/>
        </authorList>
    </citation>
    <scope>NUCLEOTIDE SEQUENCE [LARGE SCALE GENOMIC DNA]</scope>
    <source>
        <strain evidence="1 2">DSM 12816</strain>
    </source>
</reference>
<organism evidence="1 2">
    <name type="scientific">Papillibacter cinnamivorans DSM 12816</name>
    <dbReference type="NCBI Taxonomy" id="1122930"/>
    <lineage>
        <taxon>Bacteria</taxon>
        <taxon>Bacillati</taxon>
        <taxon>Bacillota</taxon>
        <taxon>Clostridia</taxon>
        <taxon>Eubacteriales</taxon>
        <taxon>Oscillospiraceae</taxon>
        <taxon>Papillibacter</taxon>
    </lineage>
</organism>
<dbReference type="Proteomes" id="UP000192790">
    <property type="component" value="Unassembled WGS sequence"/>
</dbReference>
<dbReference type="RefSeq" id="WP_084235088.1">
    <property type="nucleotide sequence ID" value="NZ_FWXW01000006.1"/>
</dbReference>
<protein>
    <submittedName>
        <fullName evidence="1">Uncharacterized protein</fullName>
    </submittedName>
</protein>
<keyword evidence="2" id="KW-1185">Reference proteome</keyword>
<dbReference type="STRING" id="1122930.SAMN02745168_2414"/>
<sequence length="79" mass="8707">MILYSINTTRCESGGCAPLYPDWVRYENYDQCDGFCREYAALEKKAAPTLFSKAGSLLKSFGRLFKEEGSAGAAPAEIK</sequence>
<proteinExistence type="predicted"/>
<evidence type="ECO:0000313" key="1">
    <source>
        <dbReference type="EMBL" id="SMC76852.1"/>
    </source>
</evidence>
<name>A0A1W2BW76_9FIRM</name>